<dbReference type="EMBL" id="BAAAMR010000071">
    <property type="protein sequence ID" value="GAA2156322.1"/>
    <property type="molecule type" value="Genomic_DNA"/>
</dbReference>
<dbReference type="InterPro" id="IPR008963">
    <property type="entry name" value="Purple_acid_Pase-like_N"/>
</dbReference>
<dbReference type="InterPro" id="IPR003961">
    <property type="entry name" value="FN3_dom"/>
</dbReference>
<dbReference type="InterPro" id="IPR006311">
    <property type="entry name" value="TAT_signal"/>
</dbReference>
<dbReference type="PANTHER" id="PTHR43143">
    <property type="entry name" value="METALLOPHOSPHOESTERASE, CALCINEURIN SUPERFAMILY"/>
    <property type="match status" value="1"/>
</dbReference>
<comment type="caution">
    <text evidence="4">The sequence shown here is derived from an EMBL/GenBank/DDBJ whole genome shotgun (WGS) entry which is preliminary data.</text>
</comment>
<dbReference type="InterPro" id="IPR029052">
    <property type="entry name" value="Metallo-depent_PP-like"/>
</dbReference>
<feature type="domain" description="Purple acid phosphatase N-terminal" evidence="3">
    <location>
        <begin position="80"/>
        <end position="164"/>
    </location>
</feature>
<keyword evidence="1" id="KW-0732">Signal</keyword>
<keyword evidence="5" id="KW-1185">Reference proteome</keyword>
<dbReference type="Pfam" id="PF00149">
    <property type="entry name" value="Metallophos"/>
    <property type="match status" value="1"/>
</dbReference>
<accession>A0ABN3A8W6</accession>
<dbReference type="InterPro" id="IPR004843">
    <property type="entry name" value="Calcineurin-like_PHP"/>
</dbReference>
<reference evidence="4 5" key="1">
    <citation type="journal article" date="2019" name="Int. J. Syst. Evol. Microbiol.">
        <title>The Global Catalogue of Microorganisms (GCM) 10K type strain sequencing project: providing services to taxonomists for standard genome sequencing and annotation.</title>
        <authorList>
            <consortium name="The Broad Institute Genomics Platform"/>
            <consortium name="The Broad Institute Genome Sequencing Center for Infectious Disease"/>
            <person name="Wu L."/>
            <person name="Ma J."/>
        </authorList>
    </citation>
    <scope>NUCLEOTIDE SEQUENCE [LARGE SCALE GENOMIC DNA]</scope>
    <source>
        <strain evidence="4 5">JCM 13850</strain>
    </source>
</reference>
<dbReference type="SUPFAM" id="SSF49363">
    <property type="entry name" value="Purple acid phosphatase, N-terminal domain"/>
    <property type="match status" value="1"/>
</dbReference>
<dbReference type="Pfam" id="PF16656">
    <property type="entry name" value="Pur_ac_phosph_N"/>
    <property type="match status" value="1"/>
</dbReference>
<evidence type="ECO:0000256" key="1">
    <source>
        <dbReference type="ARBA" id="ARBA00022729"/>
    </source>
</evidence>
<dbReference type="CDD" id="cd00063">
    <property type="entry name" value="FN3"/>
    <property type="match status" value="1"/>
</dbReference>
<feature type="domain" description="Calcineurin-like phosphoesterase" evidence="2">
    <location>
        <begin position="200"/>
        <end position="423"/>
    </location>
</feature>
<name>A0ABN3A8W6_9ACTN</name>
<dbReference type="Gene3D" id="3.60.21.10">
    <property type="match status" value="1"/>
</dbReference>
<dbReference type="InterPro" id="IPR015914">
    <property type="entry name" value="PAPs_N"/>
</dbReference>
<sequence>MPPAVRADVTSHPAVAAGGGPVNVRLGGWPPGRRGASVAIMICCRPGRRELLRWSAIVAGAGLLPALDPPPARAAGAVRPVNLELVTLTETSAVLTWYTGAAGTDDGLGRMEPVPSDAEVVYGTHPSRLTRTAHGPSGTPYHYVELTDLEPGRTYYYKARSNGRTATATGLAAGQAAGTPQDDTFAFTTPQPPPGEHLFSIALCNDLHLGETVAGLVGQLPWIKGISQIPGHPPYPEIMAKALIEDAHARGADYLLAAGDVSSEAAPADLLKAKSILDAFGNYFVARGNHDRAHEGAAYSTCTVGEYQGNDCFQDAFFPSGRTYYSHDLRGLRVIGLDTYDKPGDGGDSGGLSAEQHAWFESELKKDPDRPTLVFGHHPVFTENDPLSITGTHSLDAGQSLRILGAYARTPGVFLHHAGHTHRNQRSVFPLAPRVVQQEVGAVKEYPGGFTLVRVHTGGYALNFYKTHSPEARAWSERSRQELSGLWPQLSLGNRVTDRNSVVPRDLSGLRTAA</sequence>
<organism evidence="4 5">
    <name type="scientific">Actinomadura napierensis</name>
    <dbReference type="NCBI Taxonomy" id="267854"/>
    <lineage>
        <taxon>Bacteria</taxon>
        <taxon>Bacillati</taxon>
        <taxon>Actinomycetota</taxon>
        <taxon>Actinomycetes</taxon>
        <taxon>Streptosporangiales</taxon>
        <taxon>Thermomonosporaceae</taxon>
        <taxon>Actinomadura</taxon>
    </lineage>
</organism>
<evidence type="ECO:0008006" key="6">
    <source>
        <dbReference type="Google" id="ProtNLM"/>
    </source>
</evidence>
<gene>
    <name evidence="4" type="ORF">GCM10009727_64940</name>
</gene>
<evidence type="ECO:0000259" key="2">
    <source>
        <dbReference type="Pfam" id="PF00149"/>
    </source>
</evidence>
<dbReference type="SUPFAM" id="SSF56300">
    <property type="entry name" value="Metallo-dependent phosphatases"/>
    <property type="match status" value="1"/>
</dbReference>
<evidence type="ECO:0000313" key="5">
    <source>
        <dbReference type="Proteomes" id="UP001501020"/>
    </source>
</evidence>
<protein>
    <recommendedName>
        <fullName evidence="6">Metallophosphoesterase family protein</fullName>
    </recommendedName>
</protein>
<dbReference type="Gene3D" id="2.60.40.380">
    <property type="entry name" value="Purple acid phosphatase-like, N-terminal"/>
    <property type="match status" value="1"/>
</dbReference>
<evidence type="ECO:0000259" key="3">
    <source>
        <dbReference type="Pfam" id="PF16656"/>
    </source>
</evidence>
<proteinExistence type="predicted"/>
<dbReference type="PROSITE" id="PS51318">
    <property type="entry name" value="TAT"/>
    <property type="match status" value="1"/>
</dbReference>
<dbReference type="InterPro" id="IPR051918">
    <property type="entry name" value="STPP_CPPED1"/>
</dbReference>
<dbReference type="PANTHER" id="PTHR43143:SF1">
    <property type="entry name" value="SERINE_THREONINE-PROTEIN PHOSPHATASE CPPED1"/>
    <property type="match status" value="1"/>
</dbReference>
<dbReference type="Proteomes" id="UP001501020">
    <property type="component" value="Unassembled WGS sequence"/>
</dbReference>
<evidence type="ECO:0000313" key="4">
    <source>
        <dbReference type="EMBL" id="GAA2156322.1"/>
    </source>
</evidence>